<name>A0ABU8NIZ6_9SPHI</name>
<accession>A0ABU8NIZ6</accession>
<evidence type="ECO:0000259" key="2">
    <source>
        <dbReference type="Pfam" id="PF13439"/>
    </source>
</evidence>
<evidence type="ECO:0000313" key="3">
    <source>
        <dbReference type="EMBL" id="MEJ2902219.1"/>
    </source>
</evidence>
<keyword evidence="4" id="KW-1185">Reference proteome</keyword>
<sequence>MEKIKIMHLIGDLTKGGAERFVVDLCNELAKDDQYEVYLVSICWNDPQETFVKDIHKNVRYVSFNKGRGFSLKAFLGLTKWLNREEPDVLHSHLNGFEYLALYLLASKHTLFFHTIHNIAVAECPNFILKTFRKFWYKINKVKPVTISFDGKKTYRDYYQLDNDILIENGRQDLVTTDEYPLLNEKYKEGEDAFILIHVGRIVSEKNQDLLIRAVKKFNVTEDKKCKLIIIGEVKEKHLYQHLLKLVGNDPYIEFIGGKHNVVDYLSIADAFCLSSIFEGMPISLIEALSVGCIPVCTPVGGIGQMIRHGKTGFLSKDVSVESYYDVLKEALYHPDKKMIKLNGRLFFKLNYHIQASANAHLKTYSTMLISDKSNMVKGYQMITKI</sequence>
<dbReference type="PANTHER" id="PTHR12526">
    <property type="entry name" value="GLYCOSYLTRANSFERASE"/>
    <property type="match status" value="1"/>
</dbReference>
<dbReference type="Pfam" id="PF00534">
    <property type="entry name" value="Glycos_transf_1"/>
    <property type="match status" value="1"/>
</dbReference>
<reference evidence="3 4" key="1">
    <citation type="submission" date="2024-03" db="EMBL/GenBank/DDBJ databases">
        <title>Sequence of Lycoming College Course Isolates.</title>
        <authorList>
            <person name="Plotts O."/>
            <person name="Newman J."/>
        </authorList>
    </citation>
    <scope>NUCLEOTIDE SEQUENCE [LARGE SCALE GENOMIC DNA]</scope>
    <source>
        <strain evidence="3 4">CJB-3</strain>
    </source>
</reference>
<comment type="caution">
    <text evidence="3">The sequence shown here is derived from an EMBL/GenBank/DDBJ whole genome shotgun (WGS) entry which is preliminary data.</text>
</comment>
<organism evidence="3 4">
    <name type="scientific">Pedobacter panaciterrae</name>
    <dbReference type="NCBI Taxonomy" id="363849"/>
    <lineage>
        <taxon>Bacteria</taxon>
        <taxon>Pseudomonadati</taxon>
        <taxon>Bacteroidota</taxon>
        <taxon>Sphingobacteriia</taxon>
        <taxon>Sphingobacteriales</taxon>
        <taxon>Sphingobacteriaceae</taxon>
        <taxon>Pedobacter</taxon>
    </lineage>
</organism>
<feature type="domain" description="Glycosyl transferase family 1" evidence="1">
    <location>
        <begin position="185"/>
        <end position="335"/>
    </location>
</feature>
<dbReference type="InterPro" id="IPR028098">
    <property type="entry name" value="Glyco_trans_4-like_N"/>
</dbReference>
<dbReference type="RefSeq" id="WP_337715977.1">
    <property type="nucleotide sequence ID" value="NZ_JBBEUB010000002.1"/>
</dbReference>
<dbReference type="EMBL" id="JBBEUB010000002">
    <property type="protein sequence ID" value="MEJ2902219.1"/>
    <property type="molecule type" value="Genomic_DNA"/>
</dbReference>
<feature type="domain" description="Glycosyltransferase subfamily 4-like N-terminal" evidence="2">
    <location>
        <begin position="16"/>
        <end position="139"/>
    </location>
</feature>
<dbReference type="GO" id="GO:0016757">
    <property type="term" value="F:glycosyltransferase activity"/>
    <property type="evidence" value="ECO:0007669"/>
    <property type="project" value="UniProtKB-KW"/>
</dbReference>
<keyword evidence="3" id="KW-0808">Transferase</keyword>
<dbReference type="SUPFAM" id="SSF53756">
    <property type="entry name" value="UDP-Glycosyltransferase/glycogen phosphorylase"/>
    <property type="match status" value="1"/>
</dbReference>
<gene>
    <name evidence="3" type="ORF">WAE58_07275</name>
</gene>
<evidence type="ECO:0000313" key="4">
    <source>
        <dbReference type="Proteomes" id="UP001378956"/>
    </source>
</evidence>
<protein>
    <submittedName>
        <fullName evidence="3">Glycosyltransferase</fullName>
        <ecNumber evidence="3">2.4.-.-</ecNumber>
    </submittedName>
</protein>
<dbReference type="EC" id="2.4.-.-" evidence="3"/>
<dbReference type="Pfam" id="PF13439">
    <property type="entry name" value="Glyco_transf_4"/>
    <property type="match status" value="1"/>
</dbReference>
<dbReference type="Gene3D" id="3.40.50.2000">
    <property type="entry name" value="Glycogen Phosphorylase B"/>
    <property type="match status" value="2"/>
</dbReference>
<dbReference type="InterPro" id="IPR001296">
    <property type="entry name" value="Glyco_trans_1"/>
</dbReference>
<evidence type="ECO:0000259" key="1">
    <source>
        <dbReference type="Pfam" id="PF00534"/>
    </source>
</evidence>
<proteinExistence type="predicted"/>
<keyword evidence="3" id="KW-0328">Glycosyltransferase</keyword>
<dbReference type="Proteomes" id="UP001378956">
    <property type="component" value="Unassembled WGS sequence"/>
</dbReference>
<dbReference type="CDD" id="cd03811">
    <property type="entry name" value="GT4_GT28_WabH-like"/>
    <property type="match status" value="1"/>
</dbReference>